<dbReference type="EMBL" id="QVIG01000001">
    <property type="protein sequence ID" value="RGD56462.1"/>
    <property type="molecule type" value="Genomic_DNA"/>
</dbReference>
<reference evidence="1 2" key="1">
    <citation type="submission" date="2018-08" db="EMBL/GenBank/DDBJ databases">
        <title>Diversity &amp; Physiological Properties of Lignin-Decomposing Actinobacteria from Soil.</title>
        <authorList>
            <person name="Roh S.G."/>
            <person name="Kim S.B."/>
        </authorList>
    </citation>
    <scope>NUCLEOTIDE SEQUENCE [LARGE SCALE GENOMIC DNA]</scope>
    <source>
        <strain evidence="1 2">MMS17-GH009</strain>
    </source>
</reference>
<sequence>MLLRMIDTPDSGASGPTWSFAGACEPADYPAVGVLGVPGVQHAGGTGRTLCGIRGRYLRRFLNLFEPQYPGSCHKCRALAEAAPSRPCGQERLHDLLLRDADDAPLRTDLLAALRRGASIAIWITGPTTDLQSHTRLDLMTEEAGPAAEALAAVGRSVTLARVEDADRQYLVVLPPDGRARIARGAVVPAPAAGR</sequence>
<dbReference type="AlphaFoldDB" id="A0A372ZLY4"/>
<keyword evidence="2" id="KW-1185">Reference proteome</keyword>
<accession>A0A372ZLY4</accession>
<organism evidence="1 2">
    <name type="scientific">Kitasatospora xanthocidica</name>
    <dbReference type="NCBI Taxonomy" id="83382"/>
    <lineage>
        <taxon>Bacteria</taxon>
        <taxon>Bacillati</taxon>
        <taxon>Actinomycetota</taxon>
        <taxon>Actinomycetes</taxon>
        <taxon>Kitasatosporales</taxon>
        <taxon>Streptomycetaceae</taxon>
        <taxon>Kitasatospora</taxon>
    </lineage>
</organism>
<comment type="caution">
    <text evidence="1">The sequence shown here is derived from an EMBL/GenBank/DDBJ whole genome shotgun (WGS) entry which is preliminary data.</text>
</comment>
<proteinExistence type="predicted"/>
<evidence type="ECO:0000313" key="1">
    <source>
        <dbReference type="EMBL" id="RGD56462.1"/>
    </source>
</evidence>
<dbReference type="Proteomes" id="UP000263377">
    <property type="component" value="Unassembled WGS sequence"/>
</dbReference>
<evidence type="ECO:0000313" key="2">
    <source>
        <dbReference type="Proteomes" id="UP000263377"/>
    </source>
</evidence>
<dbReference type="PROSITE" id="PS51257">
    <property type="entry name" value="PROKAR_LIPOPROTEIN"/>
    <property type="match status" value="1"/>
</dbReference>
<name>A0A372ZLY4_9ACTN</name>
<gene>
    <name evidence="1" type="ORF">DR950_00460</name>
</gene>
<protein>
    <submittedName>
        <fullName evidence="1">Uncharacterized protein</fullName>
    </submittedName>
</protein>